<sequence>MAHDTSNQADQDPCIKVQIRDQPSINSLPSPFEPHQDSSPHPSQSNEDDTSPVSNGNIVGVSDRAPEKKLTMFALGLAVLEKGASGLGALGFVWATVVLLGGFAITLEKKDFWFVTVILLIEGTRIFSRSHELEWQHQATWSLTSRRSSFRAIKSRSRLLVESVKYIFKPFSLKSSNIANDVLSKSRQALDQCNGSRSARCVQRRSTMRQLHLLPHASWVFLSQNITGLFNCLQLLSAIACVVLTLMRLAAQDFGKETKEGNKENRDSALNIFYSLALAEALLFLAEKAFWEWKVSYCNLLEQVNAECQLGPSGMLSIKRFFYDAYSKCVTGSIFDGLKMDLVTFSEELLISSSHDEQLIGVRILLALSTRSHFSDDTLRKVGTSMVVIDRLIEMLNWKNPSEEEIRYSAAVIVSKLASKKQNALRLAGIPGAMESISSLLYSDPVNHTQNYDFSNLNLLGLLILKKLANDHDNCGKIGNTRGLLDKIIDFTSIGQGMGMHLKAVKRSLQLVKMLASTTGHTGLVFRREISEIVFTTSNIRNILRHGGDHLELQRLGLEVLTNLAMDGEARERIGSTGGMVKELLRLFIQPGITHDQNAVRVEAGEALAMLCLENKENCRRVLKEEKIIERLVEALEDPVLSINSSRILRNLCAFGAPEESSQLTGVLAAFTPVLNAIMTERVKLVEVSLGVAVQMLKITSAHKLTEELHNACISDADLVIKLVQILASYEYPSIKVPRIRRFAIELAIEMMRINKSYVRLFNEAGMIRELNRVANTTSELECFNIFSGSVGLSKHDVSLDSLVDMALTLMSRC</sequence>
<reference evidence="3" key="1">
    <citation type="submission" date="2020-01" db="EMBL/GenBank/DDBJ databases">
        <title>Genome sequence of Kobresia littledalei, the first chromosome-level genome in the family Cyperaceae.</title>
        <authorList>
            <person name="Qu G."/>
        </authorList>
    </citation>
    <scope>NUCLEOTIDE SEQUENCE</scope>
    <source>
        <strain evidence="3">C.B.Clarke</strain>
        <tissue evidence="3">Leaf</tissue>
    </source>
</reference>
<dbReference type="AlphaFoldDB" id="A0A833RJ72"/>
<comment type="caution">
    <text evidence="3">The sequence shown here is derived from an EMBL/GenBank/DDBJ whole genome shotgun (WGS) entry which is preliminary data.</text>
</comment>
<dbReference type="OrthoDB" id="662108at2759"/>
<organism evidence="3 4">
    <name type="scientific">Carex littledalei</name>
    <dbReference type="NCBI Taxonomy" id="544730"/>
    <lineage>
        <taxon>Eukaryota</taxon>
        <taxon>Viridiplantae</taxon>
        <taxon>Streptophyta</taxon>
        <taxon>Embryophyta</taxon>
        <taxon>Tracheophyta</taxon>
        <taxon>Spermatophyta</taxon>
        <taxon>Magnoliopsida</taxon>
        <taxon>Liliopsida</taxon>
        <taxon>Poales</taxon>
        <taxon>Cyperaceae</taxon>
        <taxon>Cyperoideae</taxon>
        <taxon>Cariceae</taxon>
        <taxon>Carex</taxon>
        <taxon>Carex subgen. Euthyceras</taxon>
    </lineage>
</organism>
<dbReference type="Proteomes" id="UP000623129">
    <property type="component" value="Unassembled WGS sequence"/>
</dbReference>
<evidence type="ECO:0008006" key="5">
    <source>
        <dbReference type="Google" id="ProtNLM"/>
    </source>
</evidence>
<protein>
    <recommendedName>
        <fullName evidence="5">ARM repeat superfamily protein</fullName>
    </recommendedName>
</protein>
<evidence type="ECO:0000313" key="4">
    <source>
        <dbReference type="Proteomes" id="UP000623129"/>
    </source>
</evidence>
<keyword evidence="2" id="KW-1133">Transmembrane helix</keyword>
<evidence type="ECO:0000256" key="1">
    <source>
        <dbReference type="SAM" id="MobiDB-lite"/>
    </source>
</evidence>
<feature type="region of interest" description="Disordered" evidence="1">
    <location>
        <begin position="1"/>
        <end position="61"/>
    </location>
</feature>
<dbReference type="InterPro" id="IPR016024">
    <property type="entry name" value="ARM-type_fold"/>
</dbReference>
<keyword evidence="2" id="KW-0472">Membrane</keyword>
<keyword evidence="2" id="KW-0812">Transmembrane</keyword>
<dbReference type="Gene3D" id="1.25.10.10">
    <property type="entry name" value="Leucine-rich Repeat Variant"/>
    <property type="match status" value="1"/>
</dbReference>
<dbReference type="InterPro" id="IPR011989">
    <property type="entry name" value="ARM-like"/>
</dbReference>
<feature type="transmembrane region" description="Helical" evidence="2">
    <location>
        <begin position="84"/>
        <end position="105"/>
    </location>
</feature>
<accession>A0A833RJ72</accession>
<dbReference type="SUPFAM" id="SSF48371">
    <property type="entry name" value="ARM repeat"/>
    <property type="match status" value="1"/>
</dbReference>
<proteinExistence type="predicted"/>
<dbReference type="PANTHER" id="PTHR33115:SF50">
    <property type="entry name" value="ARM REPEAT SUPERFAMILY PROTEIN"/>
    <property type="match status" value="1"/>
</dbReference>
<dbReference type="PANTHER" id="PTHR33115">
    <property type="entry name" value="ARM REPEAT SUPERFAMILY PROTEIN"/>
    <property type="match status" value="1"/>
</dbReference>
<feature type="compositionally biased region" description="Polar residues" evidence="1">
    <location>
        <begin position="1"/>
        <end position="10"/>
    </location>
</feature>
<keyword evidence="4" id="KW-1185">Reference proteome</keyword>
<gene>
    <name evidence="3" type="ORF">FCM35_KLT20391</name>
</gene>
<dbReference type="EMBL" id="SWLB01000008">
    <property type="protein sequence ID" value="KAF3335884.1"/>
    <property type="molecule type" value="Genomic_DNA"/>
</dbReference>
<name>A0A833RJ72_9POAL</name>
<evidence type="ECO:0000256" key="2">
    <source>
        <dbReference type="SAM" id="Phobius"/>
    </source>
</evidence>
<evidence type="ECO:0000313" key="3">
    <source>
        <dbReference type="EMBL" id="KAF3335884.1"/>
    </source>
</evidence>